<accession>A0A9X5FHR1</accession>
<evidence type="ECO:0000313" key="1">
    <source>
        <dbReference type="EMBL" id="NKX92303.1"/>
    </source>
</evidence>
<protein>
    <submittedName>
        <fullName evidence="1">Uncharacterized protein</fullName>
    </submittedName>
</protein>
<evidence type="ECO:0000313" key="2">
    <source>
        <dbReference type="Proteomes" id="UP000774283"/>
    </source>
</evidence>
<comment type="caution">
    <text evidence="1">The sequence shown here is derived from an EMBL/GenBank/DDBJ whole genome shotgun (WGS) entry which is preliminary data.</text>
</comment>
<dbReference type="AlphaFoldDB" id="A0A9X5FHR1"/>
<dbReference type="Proteomes" id="UP000774283">
    <property type="component" value="Unassembled WGS sequence"/>
</dbReference>
<dbReference type="RefSeq" id="WP_168446349.1">
    <property type="nucleotide sequence ID" value="NZ_JAAXOW010000001.1"/>
</dbReference>
<sequence>MTVAAVVVTIVAAVLLAKPWDGGRTVLRSPGRPEQVRSVSVDLSVVTDPATDWSALSHRLDVAGANAVFLNAGRVEFTAFDWAAHPDAAASPGTDHLARAARALRDGDGWEPREIGLIVDAFVPEWIKADPTIAGVAPDGRLARYRASASQLAHGEVGERIIDLVADLGARYEPDQIAITELFLDLYSFGDDDLALFRQMTGRTDWPRDADGLPDDRSPIVGAWRAEVIADLLRRARAALDEVNDGRGADIDLVMEARVDWKAPTVGPLVAGHDYETLLDAADRLVLWTYLSGGRPGTEAGELARALAAAGYDMSRFTFSLGLWDRTAEAPSGRITTEVLEQALDEAQRAGVRDLDVTPLTLMTDADWAALARVWRPTTQ</sequence>
<keyword evidence="2" id="KW-1185">Reference proteome</keyword>
<name>A0A9X5FHR1_9MICO</name>
<reference evidence="1 2" key="1">
    <citation type="submission" date="2020-04" db="EMBL/GenBank/DDBJ databases">
        <title>MicrobeNet Type strains.</title>
        <authorList>
            <person name="Nicholson A.C."/>
        </authorList>
    </citation>
    <scope>NUCLEOTIDE SEQUENCE [LARGE SCALE GENOMIC DNA]</scope>
    <source>
        <strain evidence="1 2">ATCC BAA-789</strain>
    </source>
</reference>
<proteinExistence type="predicted"/>
<gene>
    <name evidence="1" type="ORF">HF995_03290</name>
</gene>
<dbReference type="Gene3D" id="3.20.20.80">
    <property type="entry name" value="Glycosidases"/>
    <property type="match status" value="1"/>
</dbReference>
<dbReference type="EMBL" id="JAAXOW010000001">
    <property type="protein sequence ID" value="NKX92303.1"/>
    <property type="molecule type" value="Genomic_DNA"/>
</dbReference>
<organism evidence="1 2">
    <name type="scientific">Sanguibacter hominis ATCC BAA-789</name>
    <dbReference type="NCBI Taxonomy" id="1312740"/>
    <lineage>
        <taxon>Bacteria</taxon>
        <taxon>Bacillati</taxon>
        <taxon>Actinomycetota</taxon>
        <taxon>Actinomycetes</taxon>
        <taxon>Micrococcales</taxon>
        <taxon>Sanguibacteraceae</taxon>
        <taxon>Sanguibacter</taxon>
    </lineage>
</organism>